<dbReference type="GO" id="GO:0016887">
    <property type="term" value="F:ATP hydrolysis activity"/>
    <property type="evidence" value="ECO:0007669"/>
    <property type="project" value="InterPro"/>
</dbReference>
<dbReference type="SUPFAM" id="SSF52540">
    <property type="entry name" value="P-loop containing nucleoside triphosphate hydrolases"/>
    <property type="match status" value="1"/>
</dbReference>
<evidence type="ECO:0000256" key="2">
    <source>
        <dbReference type="ARBA" id="ARBA00005417"/>
    </source>
</evidence>
<dbReference type="PANTHER" id="PTHR43166:SF4">
    <property type="entry name" value="PHOSPHONATES IMPORT ATP-BINDING PROTEIN PHNC"/>
    <property type="match status" value="1"/>
</dbReference>
<comment type="similarity">
    <text evidence="2">Belongs to the ABC transporter superfamily.</text>
</comment>
<dbReference type="GO" id="GO:0005886">
    <property type="term" value="C:plasma membrane"/>
    <property type="evidence" value="ECO:0007669"/>
    <property type="project" value="UniProtKB-SubCell"/>
</dbReference>
<evidence type="ECO:0000313" key="6">
    <source>
        <dbReference type="Proteomes" id="UP000351155"/>
    </source>
</evidence>
<accession>A0A484WFT1</accession>
<dbReference type="EMBL" id="CAADIW010000003">
    <property type="protein sequence ID" value="VFS09707.1"/>
    <property type="molecule type" value="Genomic_DNA"/>
</dbReference>
<evidence type="ECO:0000256" key="1">
    <source>
        <dbReference type="ARBA" id="ARBA00004417"/>
    </source>
</evidence>
<gene>
    <name evidence="5" type="primary">glnQ_1</name>
    <name evidence="5" type="ORF">NCTC12126_00590</name>
</gene>
<dbReference type="Gene3D" id="3.40.50.300">
    <property type="entry name" value="P-loop containing nucleotide triphosphate hydrolases"/>
    <property type="match status" value="1"/>
</dbReference>
<dbReference type="InterPro" id="IPR050086">
    <property type="entry name" value="MetN_ABC_transporter-like"/>
</dbReference>
<evidence type="ECO:0000256" key="3">
    <source>
        <dbReference type="ARBA" id="ARBA00022448"/>
    </source>
</evidence>
<dbReference type="GO" id="GO:0005524">
    <property type="term" value="F:ATP binding"/>
    <property type="evidence" value="ECO:0007669"/>
    <property type="project" value="InterPro"/>
</dbReference>
<protein>
    <submittedName>
        <fullName evidence="5">ABC transporter</fullName>
    </submittedName>
</protein>
<proteinExistence type="inferred from homology"/>
<dbReference type="Proteomes" id="UP000351155">
    <property type="component" value="Unassembled WGS sequence"/>
</dbReference>
<dbReference type="PANTHER" id="PTHR43166">
    <property type="entry name" value="AMINO ACID IMPORT ATP-BINDING PROTEIN"/>
    <property type="match status" value="1"/>
</dbReference>
<reference evidence="5 6" key="1">
    <citation type="submission" date="2019-03" db="EMBL/GenBank/DDBJ databases">
        <authorList>
            <consortium name="Pathogen Informatics"/>
        </authorList>
    </citation>
    <scope>NUCLEOTIDE SEQUENCE [LARGE SCALE GENOMIC DNA]</scope>
    <source>
        <strain evidence="5 6">NCTC12126</strain>
    </source>
</reference>
<evidence type="ECO:0000259" key="4">
    <source>
        <dbReference type="Pfam" id="PF00005"/>
    </source>
</evidence>
<sequence>MSQITMTPADAMITLENVNKWYGQFHVLKDINLKVKQGERIVLCGPSGSGKSTTIRCINHLEEHQQGRIVVDGIELNEDIRNIERVRQEVGMVFQHFNLFPHLDRFAELHAGTYLGSKDAEK</sequence>
<dbReference type="Pfam" id="PF00005">
    <property type="entry name" value="ABC_tran"/>
    <property type="match status" value="1"/>
</dbReference>
<dbReference type="InterPro" id="IPR027417">
    <property type="entry name" value="P-loop_NTPase"/>
</dbReference>
<evidence type="ECO:0000313" key="5">
    <source>
        <dbReference type="EMBL" id="VFS09707.1"/>
    </source>
</evidence>
<feature type="domain" description="ABC transporter" evidence="4">
    <location>
        <begin position="28"/>
        <end position="104"/>
    </location>
</feature>
<comment type="subcellular location">
    <subcellularLocation>
        <location evidence="1">Cell inner membrane</location>
        <topology evidence="1">Peripheral membrane protein</topology>
    </subcellularLocation>
</comment>
<name>A0A484WFT1_9ENTR</name>
<keyword evidence="3" id="KW-0813">Transport</keyword>
<dbReference type="InterPro" id="IPR003439">
    <property type="entry name" value="ABC_transporter-like_ATP-bd"/>
</dbReference>
<dbReference type="AlphaFoldDB" id="A0A484WFT1"/>
<organism evidence="5 6">
    <name type="scientific">Enterobacter cancerogenus</name>
    <dbReference type="NCBI Taxonomy" id="69218"/>
    <lineage>
        <taxon>Bacteria</taxon>
        <taxon>Pseudomonadati</taxon>
        <taxon>Pseudomonadota</taxon>
        <taxon>Gammaproteobacteria</taxon>
        <taxon>Enterobacterales</taxon>
        <taxon>Enterobacteriaceae</taxon>
        <taxon>Enterobacter</taxon>
        <taxon>Enterobacter cloacae complex</taxon>
    </lineage>
</organism>